<reference evidence="1" key="2">
    <citation type="submission" date="2019-08" db="EMBL/GenBank/DDBJ databases">
        <title>Investigation of anaerobic lignin degradation for improved lignocellulosic biofuels.</title>
        <authorList>
            <person name="Deangelis K.PhD."/>
        </authorList>
    </citation>
    <scope>NUCLEOTIDE SEQUENCE [LARGE SCALE GENOMIC DNA]</scope>
    <source>
        <strain evidence="1">128R</strain>
    </source>
</reference>
<dbReference type="AlphaFoldDB" id="A0A542BJI3"/>
<comment type="caution">
    <text evidence="1">The sequence shown here is derived from an EMBL/GenBank/DDBJ whole genome shotgun (WGS) entry which is preliminary data.</text>
</comment>
<evidence type="ECO:0000313" key="1">
    <source>
        <dbReference type="EMBL" id="TVZ68773.1"/>
    </source>
</evidence>
<organism evidence="1">
    <name type="scientific">Serratia fonticola</name>
    <dbReference type="NCBI Taxonomy" id="47917"/>
    <lineage>
        <taxon>Bacteria</taxon>
        <taxon>Pseudomonadati</taxon>
        <taxon>Pseudomonadota</taxon>
        <taxon>Gammaproteobacteria</taxon>
        <taxon>Enterobacterales</taxon>
        <taxon>Yersiniaceae</taxon>
        <taxon>Serratia</taxon>
    </lineage>
</organism>
<dbReference type="EMBL" id="VISQ01000001">
    <property type="protein sequence ID" value="TVZ68773.1"/>
    <property type="molecule type" value="Genomic_DNA"/>
</dbReference>
<accession>A0A542BJI3</accession>
<sequence length="97" mass="11065">MNTANSMTININSMHIQQALMHVGVVMTRLTTIGFTVSQVIIEPQVKPTFVVQSDKYCRSLIESGEAFCFSRGQDGKGNFKKYQFNCLNSRIIWEER</sequence>
<reference evidence="1" key="1">
    <citation type="submission" date="2019-06" db="EMBL/GenBank/DDBJ databases">
        <authorList>
            <person name="Deangelis K."/>
            <person name="Huntemann M."/>
            <person name="Clum A."/>
            <person name="Pillay M."/>
            <person name="Palaniappan K."/>
            <person name="Varghese N."/>
            <person name="Mikhailova N."/>
            <person name="Stamatis D."/>
            <person name="Reddy T."/>
            <person name="Daum C."/>
            <person name="Shapiro N."/>
            <person name="Ivanova N."/>
            <person name="Kyrpides N."/>
            <person name="Woyke T."/>
        </authorList>
    </citation>
    <scope>NUCLEOTIDE SEQUENCE [LARGE SCALE GENOMIC DNA]</scope>
    <source>
        <strain evidence="1">128R</strain>
    </source>
</reference>
<protein>
    <submittedName>
        <fullName evidence="1">Uncharacterized protein</fullName>
    </submittedName>
</protein>
<name>A0A542BJI3_SERFO</name>
<dbReference type="OrthoDB" id="6499592at2"/>
<gene>
    <name evidence="1" type="ORF">FHU10_1229</name>
</gene>
<proteinExistence type="predicted"/>